<feature type="active site" evidence="6">
    <location>
        <position position="141"/>
    </location>
</feature>
<evidence type="ECO:0000313" key="8">
    <source>
        <dbReference type="EMBL" id="ATW24574.1"/>
    </source>
</evidence>
<sequence>MAIRDQKLLYHLTSLENLEAILRNGLLPRNQMVRFDDVAEPGLIDFRRENGLNGYVPFHFFPKNPFDGRVQTDYPDKDFIYITLSRDFARENNFQIIPMHPRAMRPLELYDFDEGFGIIEWDTMDQKNYLNDVCRHICMAECLSPNTIMPIDFYAFYVKTNEIKTIVRESCLSVLHRSPCFINVNRSMFLG</sequence>
<feature type="domain" description="DarT" evidence="7">
    <location>
        <begin position="7"/>
        <end position="190"/>
    </location>
</feature>
<keyword evidence="5 6" id="KW-0238">DNA-binding</keyword>
<evidence type="ECO:0000256" key="1">
    <source>
        <dbReference type="ARBA" id="ARBA00022649"/>
    </source>
</evidence>
<dbReference type="InterPro" id="IPR029494">
    <property type="entry name" value="DarT"/>
</dbReference>
<dbReference type="GO" id="GO:0003677">
    <property type="term" value="F:DNA binding"/>
    <property type="evidence" value="ECO:0007669"/>
    <property type="project" value="UniProtKB-UniRule"/>
</dbReference>
<accession>A0A3G1KQ33</accession>
<dbReference type="Pfam" id="PF14487">
    <property type="entry name" value="DarT"/>
    <property type="match status" value="1"/>
</dbReference>
<protein>
    <recommendedName>
        <fullName evidence="7">DarT domain-containing protein</fullName>
    </recommendedName>
</protein>
<feature type="binding site" evidence="6">
    <location>
        <position position="47"/>
    </location>
    <ligand>
        <name>NAD(+)</name>
        <dbReference type="ChEBI" id="CHEBI:57540"/>
    </ligand>
</feature>
<evidence type="ECO:0000256" key="2">
    <source>
        <dbReference type="ARBA" id="ARBA00022676"/>
    </source>
</evidence>
<feature type="binding site" evidence="6">
    <location>
        <begin position="11"/>
        <end position="13"/>
    </location>
    <ligand>
        <name>NAD(+)</name>
        <dbReference type="ChEBI" id="CHEBI:57540"/>
    </ligand>
</feature>
<evidence type="ECO:0000256" key="6">
    <source>
        <dbReference type="PROSITE-ProRule" id="PRU01362"/>
    </source>
</evidence>
<dbReference type="EMBL" id="CP017634">
    <property type="protein sequence ID" value="ATW24574.1"/>
    <property type="molecule type" value="Genomic_DNA"/>
</dbReference>
<evidence type="ECO:0000259" key="7">
    <source>
        <dbReference type="PROSITE" id="PS52018"/>
    </source>
</evidence>
<dbReference type="KEGG" id="fwa:DCMF_07060"/>
<dbReference type="Proteomes" id="UP000323521">
    <property type="component" value="Chromosome"/>
</dbReference>
<dbReference type="AlphaFoldDB" id="A0A3G1KQ33"/>
<keyword evidence="9" id="KW-1185">Reference proteome</keyword>
<evidence type="ECO:0000256" key="5">
    <source>
        <dbReference type="ARBA" id="ARBA00023125"/>
    </source>
</evidence>
<comment type="catalytic activity">
    <reaction evidence="6">
        <text>a thymidine in DNA + NAD(+) = an N-(ADP-alpha-D-ribosyl)-thymidine in DNA + nicotinamide + H(+)</text>
        <dbReference type="Rhea" id="RHEA:71651"/>
        <dbReference type="Rhea" id="RHEA-COMP:13556"/>
        <dbReference type="Rhea" id="RHEA-COMP:18051"/>
        <dbReference type="ChEBI" id="CHEBI:15378"/>
        <dbReference type="ChEBI" id="CHEBI:17154"/>
        <dbReference type="ChEBI" id="CHEBI:57540"/>
        <dbReference type="ChEBI" id="CHEBI:137386"/>
        <dbReference type="ChEBI" id="CHEBI:191199"/>
    </reaction>
</comment>
<gene>
    <name evidence="8" type="ORF">DCMF_07060</name>
</gene>
<evidence type="ECO:0000256" key="3">
    <source>
        <dbReference type="ARBA" id="ARBA00022679"/>
    </source>
</evidence>
<comment type="similarity">
    <text evidence="6">Belongs to the DarT ADP-ribosyltransferase family.</text>
</comment>
<keyword evidence="2 6" id="KW-0328">Glycosyltransferase</keyword>
<dbReference type="RefSeq" id="WP_148133773.1">
    <property type="nucleotide sequence ID" value="NZ_CP017634.1"/>
</dbReference>
<name>A0A3G1KQ33_FORW1</name>
<reference evidence="8 9" key="1">
    <citation type="submission" date="2016-10" db="EMBL/GenBank/DDBJ databases">
        <title>Complete Genome Sequence of Peptococcaceae strain DCMF.</title>
        <authorList>
            <person name="Edwards R.J."/>
            <person name="Holland S.I."/>
            <person name="Deshpande N.P."/>
            <person name="Wong Y.K."/>
            <person name="Ertan H."/>
            <person name="Manefield M."/>
            <person name="Russell T.L."/>
            <person name="Lee M.J."/>
        </authorList>
    </citation>
    <scope>NUCLEOTIDE SEQUENCE [LARGE SCALE GENOMIC DNA]</scope>
    <source>
        <strain evidence="8 9">DCMF</strain>
    </source>
</reference>
<proteinExistence type="inferred from homology"/>
<evidence type="ECO:0000313" key="9">
    <source>
        <dbReference type="Proteomes" id="UP000323521"/>
    </source>
</evidence>
<keyword evidence="1 6" id="KW-1277">Toxin-antitoxin system</keyword>
<feature type="active site" description="Proton acceptor" evidence="6">
    <location>
        <position position="47"/>
    </location>
</feature>
<dbReference type="PROSITE" id="PS52018">
    <property type="entry name" value="DART"/>
    <property type="match status" value="1"/>
</dbReference>
<keyword evidence="4 6" id="KW-0548">Nucleotidyltransferase</keyword>
<keyword evidence="3 6" id="KW-0808">Transferase</keyword>
<comment type="caution">
    <text evidence="6">Lacks conserved residue(s) required for the propagation of feature annotation.</text>
</comment>
<dbReference type="GO" id="GO:0016779">
    <property type="term" value="F:nucleotidyltransferase activity"/>
    <property type="evidence" value="ECO:0007669"/>
    <property type="project" value="UniProtKB-UniRule"/>
</dbReference>
<organism evidence="8 9">
    <name type="scientific">Formimonas warabiya</name>
    <dbReference type="NCBI Taxonomy" id="1761012"/>
    <lineage>
        <taxon>Bacteria</taxon>
        <taxon>Bacillati</taxon>
        <taxon>Bacillota</taxon>
        <taxon>Clostridia</taxon>
        <taxon>Eubacteriales</taxon>
        <taxon>Peptococcaceae</taxon>
        <taxon>Candidatus Formimonas</taxon>
    </lineage>
</organism>
<dbReference type="GO" id="GO:0016757">
    <property type="term" value="F:glycosyltransferase activity"/>
    <property type="evidence" value="ECO:0007669"/>
    <property type="project" value="UniProtKB-UniRule"/>
</dbReference>
<evidence type="ECO:0000256" key="4">
    <source>
        <dbReference type="ARBA" id="ARBA00022695"/>
    </source>
</evidence>
<dbReference type="OrthoDB" id="9813972at2"/>